<dbReference type="Proteomes" id="UP000197065">
    <property type="component" value="Unassembled WGS sequence"/>
</dbReference>
<organism evidence="2 3">
    <name type="scientific">Arboricoccus pini</name>
    <dbReference type="NCBI Taxonomy" id="1963835"/>
    <lineage>
        <taxon>Bacteria</taxon>
        <taxon>Pseudomonadati</taxon>
        <taxon>Pseudomonadota</taxon>
        <taxon>Alphaproteobacteria</taxon>
        <taxon>Geminicoccales</taxon>
        <taxon>Geminicoccaceae</taxon>
        <taxon>Arboricoccus</taxon>
    </lineage>
</organism>
<proteinExistence type="predicted"/>
<feature type="transmembrane region" description="Helical" evidence="1">
    <location>
        <begin position="155"/>
        <end position="176"/>
    </location>
</feature>
<gene>
    <name evidence="2" type="ORF">SAMN07250955_101330</name>
</gene>
<evidence type="ECO:0000313" key="2">
    <source>
        <dbReference type="EMBL" id="SNB53077.1"/>
    </source>
</evidence>
<dbReference type="AlphaFoldDB" id="A0A212Q149"/>
<accession>A0A212Q149</accession>
<reference evidence="2 3" key="1">
    <citation type="submission" date="2017-06" db="EMBL/GenBank/DDBJ databases">
        <authorList>
            <person name="Kim H.J."/>
            <person name="Triplett B.A."/>
        </authorList>
    </citation>
    <scope>NUCLEOTIDE SEQUENCE [LARGE SCALE GENOMIC DNA]</scope>
    <source>
        <strain evidence="2 3">B29T1</strain>
    </source>
</reference>
<evidence type="ECO:0000256" key="1">
    <source>
        <dbReference type="SAM" id="Phobius"/>
    </source>
</evidence>
<keyword evidence="3" id="KW-1185">Reference proteome</keyword>
<dbReference type="EMBL" id="FYEH01000001">
    <property type="protein sequence ID" value="SNB53077.1"/>
    <property type="molecule type" value="Genomic_DNA"/>
</dbReference>
<keyword evidence="1" id="KW-0812">Transmembrane</keyword>
<name>A0A212Q149_9PROT</name>
<feature type="transmembrane region" description="Helical" evidence="1">
    <location>
        <begin position="83"/>
        <end position="110"/>
    </location>
</feature>
<keyword evidence="1" id="KW-0472">Membrane</keyword>
<sequence>MATDNRFLQAEPDIRDGWVHLEVLATLEASWLGNLPRTIPWLGPLASVLHVVALVVLLSAILAFDITVLGLDPGMHPRRAGRLLLPIARGAFALQAASGFVLFAAAATTIGAEPTFRLKLLLVGVALVNVAFFHVRAGTALDRLPTGPSPNWARLSAGLSLLVWSAVTIAGCFLHYP</sequence>
<feature type="transmembrane region" description="Helical" evidence="1">
    <location>
        <begin position="48"/>
        <end position="71"/>
    </location>
</feature>
<keyword evidence="1" id="KW-1133">Transmembrane helix</keyword>
<evidence type="ECO:0000313" key="3">
    <source>
        <dbReference type="Proteomes" id="UP000197065"/>
    </source>
</evidence>
<feature type="transmembrane region" description="Helical" evidence="1">
    <location>
        <begin position="116"/>
        <end position="135"/>
    </location>
</feature>
<evidence type="ECO:0008006" key="4">
    <source>
        <dbReference type="Google" id="ProtNLM"/>
    </source>
</evidence>
<protein>
    <recommendedName>
        <fullName evidence="4">DUF2214 domain-containing protein</fullName>
    </recommendedName>
</protein>